<keyword evidence="7" id="KW-1185">Reference proteome</keyword>
<evidence type="ECO:0000256" key="2">
    <source>
        <dbReference type="ARBA" id="ARBA00022617"/>
    </source>
</evidence>
<dbReference type="Gene3D" id="1.10.630.10">
    <property type="entry name" value="Cytochrome P450"/>
    <property type="match status" value="1"/>
</dbReference>
<name>A0A8X8WAJ0_SALSN</name>
<comment type="similarity">
    <text evidence="1">Belongs to the cytochrome P450 family.</text>
</comment>
<keyword evidence="5" id="KW-0560">Oxidoreductase</keyword>
<evidence type="ECO:0000256" key="4">
    <source>
        <dbReference type="ARBA" id="ARBA00023004"/>
    </source>
</evidence>
<evidence type="ECO:0000313" key="7">
    <source>
        <dbReference type="Proteomes" id="UP000298416"/>
    </source>
</evidence>
<evidence type="ECO:0000256" key="3">
    <source>
        <dbReference type="ARBA" id="ARBA00022723"/>
    </source>
</evidence>
<gene>
    <name evidence="6" type="ORF">SASPL_149081</name>
</gene>
<evidence type="ECO:0000256" key="5">
    <source>
        <dbReference type="ARBA" id="ARBA00023033"/>
    </source>
</evidence>
<proteinExistence type="inferred from homology"/>
<dbReference type="GO" id="GO:0004497">
    <property type="term" value="F:monooxygenase activity"/>
    <property type="evidence" value="ECO:0007669"/>
    <property type="project" value="UniProtKB-KW"/>
</dbReference>
<dbReference type="Proteomes" id="UP000298416">
    <property type="component" value="Unassembled WGS sequence"/>
</dbReference>
<evidence type="ECO:0000313" key="6">
    <source>
        <dbReference type="EMBL" id="KAG6391327.1"/>
    </source>
</evidence>
<organism evidence="6">
    <name type="scientific">Salvia splendens</name>
    <name type="common">Scarlet sage</name>
    <dbReference type="NCBI Taxonomy" id="180675"/>
    <lineage>
        <taxon>Eukaryota</taxon>
        <taxon>Viridiplantae</taxon>
        <taxon>Streptophyta</taxon>
        <taxon>Embryophyta</taxon>
        <taxon>Tracheophyta</taxon>
        <taxon>Spermatophyta</taxon>
        <taxon>Magnoliopsida</taxon>
        <taxon>eudicotyledons</taxon>
        <taxon>Gunneridae</taxon>
        <taxon>Pentapetalae</taxon>
        <taxon>asterids</taxon>
        <taxon>lamiids</taxon>
        <taxon>Lamiales</taxon>
        <taxon>Lamiaceae</taxon>
        <taxon>Nepetoideae</taxon>
        <taxon>Mentheae</taxon>
        <taxon>Salviinae</taxon>
        <taxon>Salvia</taxon>
        <taxon>Salvia subgen. Calosphace</taxon>
        <taxon>core Calosphace</taxon>
    </lineage>
</organism>
<dbReference type="GO" id="GO:0020037">
    <property type="term" value="F:heme binding"/>
    <property type="evidence" value="ECO:0007669"/>
    <property type="project" value="InterPro"/>
</dbReference>
<dbReference type="GO" id="GO:0016705">
    <property type="term" value="F:oxidoreductase activity, acting on paired donors, with incorporation or reduction of molecular oxygen"/>
    <property type="evidence" value="ECO:0007669"/>
    <property type="project" value="InterPro"/>
</dbReference>
<keyword evidence="3" id="KW-0479">Metal-binding</keyword>
<sequence length="113" mass="12753">MVDLLPAPEEPPAWPTPLPIIRNMLQLGFQPHETFAELSKQYGSLISIHLGNLVWPIMPLANRILHTVPTTLVHNFDWKLERPDASDDEAKGVFCGFSVRRAVSLKIIPYKKA</sequence>
<dbReference type="EMBL" id="PNBA02000019">
    <property type="protein sequence ID" value="KAG6391327.1"/>
    <property type="molecule type" value="Genomic_DNA"/>
</dbReference>
<dbReference type="PANTHER" id="PTHR47950">
    <property type="entry name" value="CYTOCHROME P450, FAMILY 76, SUBFAMILY C, POLYPEPTIDE 5-RELATED"/>
    <property type="match status" value="1"/>
</dbReference>
<reference evidence="6" key="2">
    <citation type="submission" date="2020-08" db="EMBL/GenBank/DDBJ databases">
        <title>Plant Genome Project.</title>
        <authorList>
            <person name="Zhang R.-G."/>
        </authorList>
    </citation>
    <scope>NUCLEOTIDE SEQUENCE</scope>
    <source>
        <strain evidence="6">Huo1</strain>
        <tissue evidence="6">Leaf</tissue>
    </source>
</reference>
<keyword evidence="2" id="KW-0349">Heme</keyword>
<reference evidence="6" key="1">
    <citation type="submission" date="2018-01" db="EMBL/GenBank/DDBJ databases">
        <authorList>
            <person name="Mao J.F."/>
        </authorList>
    </citation>
    <scope>NUCLEOTIDE SEQUENCE</scope>
    <source>
        <strain evidence="6">Huo1</strain>
        <tissue evidence="6">Leaf</tissue>
    </source>
</reference>
<evidence type="ECO:0000256" key="1">
    <source>
        <dbReference type="ARBA" id="ARBA00010617"/>
    </source>
</evidence>
<dbReference type="GO" id="GO:0005506">
    <property type="term" value="F:iron ion binding"/>
    <property type="evidence" value="ECO:0007669"/>
    <property type="project" value="InterPro"/>
</dbReference>
<protein>
    <submittedName>
        <fullName evidence="6">Uncharacterized protein</fullName>
    </submittedName>
</protein>
<comment type="caution">
    <text evidence="6">The sequence shown here is derived from an EMBL/GenBank/DDBJ whole genome shotgun (WGS) entry which is preliminary data.</text>
</comment>
<accession>A0A8X8WAJ0</accession>
<keyword evidence="4" id="KW-0408">Iron</keyword>
<dbReference type="SUPFAM" id="SSF48264">
    <property type="entry name" value="Cytochrome P450"/>
    <property type="match status" value="1"/>
</dbReference>
<keyword evidence="5" id="KW-0503">Monooxygenase</keyword>
<dbReference type="InterPro" id="IPR036396">
    <property type="entry name" value="Cyt_P450_sf"/>
</dbReference>
<dbReference type="PANTHER" id="PTHR47950:SF44">
    <property type="entry name" value="CYTOCHROME P450, FAMILY 76, SUBFAMILY C, POLYPEPTIDE 5-RELATED"/>
    <property type="match status" value="1"/>
</dbReference>
<dbReference type="AlphaFoldDB" id="A0A8X8WAJ0"/>